<dbReference type="AlphaFoldDB" id="A0A833ZDR3"/>
<evidence type="ECO:0000313" key="1">
    <source>
        <dbReference type="EMBL" id="KAF6095097.1"/>
    </source>
</evidence>
<name>A0A833ZDR3_9CHIR</name>
<gene>
    <name evidence="1" type="ORF">HJG60_012069</name>
</gene>
<dbReference type="Proteomes" id="UP000664940">
    <property type="component" value="Unassembled WGS sequence"/>
</dbReference>
<dbReference type="EMBL" id="JABVXQ010000008">
    <property type="protein sequence ID" value="KAF6095097.1"/>
    <property type="molecule type" value="Genomic_DNA"/>
</dbReference>
<protein>
    <submittedName>
        <fullName evidence="1">Uncharacterized protein</fullName>
    </submittedName>
</protein>
<comment type="caution">
    <text evidence="1">The sequence shown here is derived from an EMBL/GenBank/DDBJ whole genome shotgun (WGS) entry which is preliminary data.</text>
</comment>
<proteinExistence type="predicted"/>
<sequence length="172" mass="19052">MLETFRSLASMECSMHKTSRSCSRWNILGTEISSEDNIVRFTRNDSCSVSGEHWAFHDAGDQRQTHGKHLRSHMLEAPCERGEAHPCRDTLNPVTDLPVGEGHLPGVKPQECTKCGKPTRVSQGLPLDSNLIPVRNVDKPARASRVQALTWNQSVCTNPVTVGTLGEHLRDT</sequence>
<evidence type="ECO:0000313" key="2">
    <source>
        <dbReference type="Proteomes" id="UP000664940"/>
    </source>
</evidence>
<reference evidence="1 2" key="1">
    <citation type="journal article" date="2020" name="Nature">
        <title>Six reference-quality genomes reveal evolution of bat adaptations.</title>
        <authorList>
            <person name="Jebb D."/>
            <person name="Huang Z."/>
            <person name="Pippel M."/>
            <person name="Hughes G.M."/>
            <person name="Lavrichenko K."/>
            <person name="Devanna P."/>
            <person name="Winkler S."/>
            <person name="Jermiin L.S."/>
            <person name="Skirmuntt E.C."/>
            <person name="Katzourakis A."/>
            <person name="Burkitt-Gray L."/>
            <person name="Ray D.A."/>
            <person name="Sullivan K.A.M."/>
            <person name="Roscito J.G."/>
            <person name="Kirilenko B.M."/>
            <person name="Davalos L.M."/>
            <person name="Corthals A.P."/>
            <person name="Power M.L."/>
            <person name="Jones G."/>
            <person name="Ransome R.D."/>
            <person name="Dechmann D.K.N."/>
            <person name="Locatelli A.G."/>
            <person name="Puechmaille S.J."/>
            <person name="Fedrigo O."/>
            <person name="Jarvis E.D."/>
            <person name="Hiller M."/>
            <person name="Vernes S.C."/>
            <person name="Myers E.W."/>
            <person name="Teeling E.C."/>
        </authorList>
    </citation>
    <scope>NUCLEOTIDE SEQUENCE [LARGE SCALE GENOMIC DNA]</scope>
    <source>
        <strain evidence="1">Bat1K_MPI-CBG_1</strain>
    </source>
</reference>
<accession>A0A833ZDR3</accession>
<organism evidence="1 2">
    <name type="scientific">Phyllostomus discolor</name>
    <name type="common">pale spear-nosed bat</name>
    <dbReference type="NCBI Taxonomy" id="89673"/>
    <lineage>
        <taxon>Eukaryota</taxon>
        <taxon>Metazoa</taxon>
        <taxon>Chordata</taxon>
        <taxon>Craniata</taxon>
        <taxon>Vertebrata</taxon>
        <taxon>Euteleostomi</taxon>
        <taxon>Mammalia</taxon>
        <taxon>Eutheria</taxon>
        <taxon>Laurasiatheria</taxon>
        <taxon>Chiroptera</taxon>
        <taxon>Yangochiroptera</taxon>
        <taxon>Phyllostomidae</taxon>
        <taxon>Phyllostominae</taxon>
        <taxon>Phyllostomus</taxon>
    </lineage>
</organism>